<keyword evidence="3" id="KW-1185">Reference proteome</keyword>
<sequence>MMPATPSWGAPEVVLQRKPPPSIGISLTPQQPALTPIFSPFMQARVRGLLASTQLKPCLCCFGSEFPGGKAEQRKNDAWLHRALAPNLPWFEAMCLKNILAQSSLLSPLFALESRGSPGPLALPCAKRSVPPAGREQGTVAKVMTEHTQEETESRVQSHLTSSGVISPSRKEGWHLGAGEVAVSPQLRGGLPGLDPGPPCLVLLSCRQKGSTHRQGDSDPLQLALWWARRKGTLQGQSWYLGGQMGQENGGRHCRVNGEVVSASERELERKSQMERLQTLTSEAASVGGLPQKRLLRAMPACSMFPVFPNTRTRGQGHLCQKGPGEVRRARGEASQFDSWPIWTAS</sequence>
<comment type="caution">
    <text evidence="2">The sequence shown here is derived from an EMBL/GenBank/DDBJ whole genome shotgun (WGS) entry which is preliminary data.</text>
</comment>
<feature type="compositionally biased region" description="Polar residues" evidence="1">
    <location>
        <begin position="157"/>
        <end position="166"/>
    </location>
</feature>
<reference evidence="2 3" key="1">
    <citation type="journal article" date="2019" name="Mol. Ecol. Resour.">
        <title>Improving Illumina assemblies with Hi-C and long reads: an example with the North African dromedary.</title>
        <authorList>
            <person name="Elbers J.P."/>
            <person name="Rogers M.F."/>
            <person name="Perelman P.L."/>
            <person name="Proskuryakova A.A."/>
            <person name="Serdyukova N.A."/>
            <person name="Johnson W.E."/>
            <person name="Horin P."/>
            <person name="Corander J."/>
            <person name="Murphy D."/>
            <person name="Burger P.A."/>
        </authorList>
    </citation>
    <scope>NUCLEOTIDE SEQUENCE [LARGE SCALE GENOMIC DNA]</scope>
    <source>
        <strain evidence="2">Drom800</strain>
        <tissue evidence="2">Blood</tissue>
    </source>
</reference>
<gene>
    <name evidence="2" type="ORF">Cadr_000000511</name>
</gene>
<dbReference type="Proteomes" id="UP000299084">
    <property type="component" value="Unassembled WGS sequence"/>
</dbReference>
<feature type="region of interest" description="Disordered" evidence="1">
    <location>
        <begin position="148"/>
        <end position="169"/>
    </location>
</feature>
<proteinExistence type="predicted"/>
<evidence type="ECO:0000313" key="2">
    <source>
        <dbReference type="EMBL" id="KAB1284098.1"/>
    </source>
</evidence>
<organism evidence="2 3">
    <name type="scientific">Camelus dromedarius</name>
    <name type="common">Dromedary</name>
    <name type="synonym">Arabian camel</name>
    <dbReference type="NCBI Taxonomy" id="9838"/>
    <lineage>
        <taxon>Eukaryota</taxon>
        <taxon>Metazoa</taxon>
        <taxon>Chordata</taxon>
        <taxon>Craniata</taxon>
        <taxon>Vertebrata</taxon>
        <taxon>Euteleostomi</taxon>
        <taxon>Mammalia</taxon>
        <taxon>Eutheria</taxon>
        <taxon>Laurasiatheria</taxon>
        <taxon>Artiodactyla</taxon>
        <taxon>Tylopoda</taxon>
        <taxon>Camelidae</taxon>
        <taxon>Camelus</taxon>
    </lineage>
</organism>
<dbReference type="EMBL" id="JWIN03000001">
    <property type="protein sequence ID" value="KAB1284098.1"/>
    <property type="molecule type" value="Genomic_DNA"/>
</dbReference>
<evidence type="ECO:0000313" key="3">
    <source>
        <dbReference type="Proteomes" id="UP000299084"/>
    </source>
</evidence>
<protein>
    <submittedName>
        <fullName evidence="2">Uncharacterized protein</fullName>
    </submittedName>
</protein>
<accession>A0A5N4EKP8</accession>
<dbReference type="AlphaFoldDB" id="A0A5N4EKP8"/>
<evidence type="ECO:0000256" key="1">
    <source>
        <dbReference type="SAM" id="MobiDB-lite"/>
    </source>
</evidence>
<name>A0A5N4EKP8_CAMDR</name>